<dbReference type="RefSeq" id="WP_310914162.1">
    <property type="nucleotide sequence ID" value="NZ_JAVLVT010000015.1"/>
</dbReference>
<reference evidence="2" key="1">
    <citation type="submission" date="2023-07" db="EMBL/GenBank/DDBJ databases">
        <title>Novel species in the genus Lipingzhangella isolated from Sambhar Salt Lake.</title>
        <authorList>
            <person name="Jiya N."/>
            <person name="Kajale S."/>
            <person name="Sharma A."/>
        </authorList>
    </citation>
    <scope>NUCLEOTIDE SEQUENCE [LARGE SCALE GENOMIC DNA]</scope>
    <source>
        <strain evidence="2">LS1_29</strain>
    </source>
</reference>
<evidence type="ECO:0000313" key="2">
    <source>
        <dbReference type="Proteomes" id="UP001250214"/>
    </source>
</evidence>
<organism evidence="1 2">
    <name type="scientific">Lipingzhangella rawalii</name>
    <dbReference type="NCBI Taxonomy" id="2055835"/>
    <lineage>
        <taxon>Bacteria</taxon>
        <taxon>Bacillati</taxon>
        <taxon>Actinomycetota</taxon>
        <taxon>Actinomycetes</taxon>
        <taxon>Streptosporangiales</taxon>
        <taxon>Nocardiopsidaceae</taxon>
        <taxon>Lipingzhangella</taxon>
    </lineage>
</organism>
<dbReference type="Proteomes" id="UP001250214">
    <property type="component" value="Unassembled WGS sequence"/>
</dbReference>
<proteinExistence type="predicted"/>
<accession>A0ABU2HBD1</accession>
<name>A0ABU2HBD1_9ACTN</name>
<dbReference type="InterPro" id="IPR046198">
    <property type="entry name" value="DUF6230"/>
</dbReference>
<keyword evidence="2" id="KW-1185">Reference proteome</keyword>
<protein>
    <submittedName>
        <fullName evidence="1">DUF6230 family protein</fullName>
    </submittedName>
</protein>
<dbReference type="Pfam" id="PF19741">
    <property type="entry name" value="DUF6230"/>
    <property type="match status" value="1"/>
</dbReference>
<dbReference type="EMBL" id="JAVLVT010000015">
    <property type="protein sequence ID" value="MDS1272568.1"/>
    <property type="molecule type" value="Genomic_DNA"/>
</dbReference>
<evidence type="ECO:0000313" key="1">
    <source>
        <dbReference type="EMBL" id="MDS1272568.1"/>
    </source>
</evidence>
<gene>
    <name evidence="1" type="ORF">RIF23_19960</name>
</gene>
<comment type="caution">
    <text evidence="1">The sequence shown here is derived from an EMBL/GenBank/DDBJ whole genome shotgun (WGS) entry which is preliminary data.</text>
</comment>
<sequence length="215" mass="21911">MSPSDLTGSTSPTAAATAAAPTAGTRWSKFAMLAVPGFLAAGVMGLMTTQGLLAASFAVSGDNFQLTADQLDGQGFAQYGDVATSADDSSRPVGLAHVDSAELDNMCLSAQWDLAIGDASLIITAGENEPVQGSSLTLDMEEMSGDADFSNIQIGRDASTLDKADGAQGPVGNFGLQSDTIVVDNLNVSTWSVTSGSLNLTGLNMSIRPGVHECD</sequence>